<evidence type="ECO:0000313" key="2">
    <source>
        <dbReference type="Proteomes" id="UP000183920"/>
    </source>
</evidence>
<proteinExistence type="predicted"/>
<accession>A0A0G4QGU9</accession>
<evidence type="ECO:0000313" key="1">
    <source>
        <dbReference type="EMBL" id="CRL65242.1"/>
    </source>
</evidence>
<protein>
    <submittedName>
        <fullName evidence="1">Uncharacterized protein</fullName>
    </submittedName>
</protein>
<name>A0A0G4QGU9_9GAMM</name>
<dbReference type="EMBL" id="CVRY01000008">
    <property type="protein sequence ID" value="CRL65242.1"/>
    <property type="molecule type" value="Genomic_DNA"/>
</dbReference>
<dbReference type="AlphaFoldDB" id="A0A0G4QGU9"/>
<organism evidence="1 2">
    <name type="scientific">Proteus penneri</name>
    <dbReference type="NCBI Taxonomy" id="102862"/>
    <lineage>
        <taxon>Bacteria</taxon>
        <taxon>Pseudomonadati</taxon>
        <taxon>Pseudomonadota</taxon>
        <taxon>Gammaproteobacteria</taxon>
        <taxon>Enterobacterales</taxon>
        <taxon>Morganellaceae</taxon>
        <taxon>Proteus</taxon>
    </lineage>
</organism>
<dbReference type="RefSeq" id="WP_072065079.1">
    <property type="nucleotide sequence ID" value="NZ_CVRY01000008.1"/>
</dbReference>
<sequence>MDKVNLLEIRRKRFINSVLIYIKQNGKKAEFKSKVNNKTVITEINFENLNNFFRDVYEEKDCRQRCKWSDNDIYNTYERLYKSNGSISELGKFMIDYIVEYLPPYLNGEEYKYHDVF</sequence>
<reference evidence="2" key="1">
    <citation type="submission" date="2015-06" db="EMBL/GenBank/DDBJ databases">
        <authorList>
            <person name="Urmite Genomes"/>
        </authorList>
    </citation>
    <scope>NUCLEOTIDE SEQUENCE [LARGE SCALE GENOMIC DNA]</scope>
    <source>
        <strain evidence="2">CSUR P1867</strain>
    </source>
</reference>
<gene>
    <name evidence="1" type="ORF">BN1804_03400</name>
</gene>
<dbReference type="Proteomes" id="UP000183920">
    <property type="component" value="Unassembled WGS sequence"/>
</dbReference>